<evidence type="ECO:0000313" key="1">
    <source>
        <dbReference type="EMBL" id="RXZ34505.1"/>
    </source>
</evidence>
<dbReference type="Gene3D" id="3.10.180.10">
    <property type="entry name" value="2,3-Dihydroxybiphenyl 1,2-Dioxygenase, domain 1"/>
    <property type="match status" value="1"/>
</dbReference>
<dbReference type="RefSeq" id="WP_129340296.1">
    <property type="nucleotide sequence ID" value="NZ_JACIDD010000001.1"/>
</dbReference>
<sequence>MFSHVMVGADDVAASKAFYDAALGALGIPTGVVDEWGRVVYAHAGGRFLVTRPIDGEPATYANGGTIGFAAASPEAADAWHAAGLANGGTAIENPPGIRNATGGRRLYLAYLRDPAGNKLCAAHRIA</sequence>
<dbReference type="PROSITE" id="PS51819">
    <property type="entry name" value="VOC"/>
    <property type="match status" value="1"/>
</dbReference>
<accession>A0A4Q2IVC2</accession>
<dbReference type="CDD" id="cd07262">
    <property type="entry name" value="VOC_like"/>
    <property type="match status" value="1"/>
</dbReference>
<protein>
    <submittedName>
        <fullName evidence="1">VOC family protein</fullName>
    </submittedName>
</protein>
<dbReference type="Pfam" id="PF00903">
    <property type="entry name" value="Glyoxalase"/>
    <property type="match status" value="1"/>
</dbReference>
<keyword evidence="2" id="KW-1185">Reference proteome</keyword>
<dbReference type="EMBL" id="SDPT01000001">
    <property type="protein sequence ID" value="RXZ34505.1"/>
    <property type="molecule type" value="Genomic_DNA"/>
</dbReference>
<dbReference type="PANTHER" id="PTHR35006">
    <property type="entry name" value="GLYOXALASE FAMILY PROTEIN (AFU_ORTHOLOGUE AFUA_5G14830)"/>
    <property type="match status" value="1"/>
</dbReference>
<dbReference type="OrthoDB" id="9807407at2"/>
<organism evidence="1 2">
    <name type="scientific">Sphingomonas desiccabilis</name>
    <dbReference type="NCBI Taxonomy" id="429134"/>
    <lineage>
        <taxon>Bacteria</taxon>
        <taxon>Pseudomonadati</taxon>
        <taxon>Pseudomonadota</taxon>
        <taxon>Alphaproteobacteria</taxon>
        <taxon>Sphingomonadales</taxon>
        <taxon>Sphingomonadaceae</taxon>
        <taxon>Sphingomonas</taxon>
    </lineage>
</organism>
<dbReference type="PANTHER" id="PTHR35006:SF1">
    <property type="entry name" value="BLL2941 PROTEIN"/>
    <property type="match status" value="1"/>
</dbReference>
<proteinExistence type="predicted"/>
<dbReference type="InterPro" id="IPR037523">
    <property type="entry name" value="VOC_core"/>
</dbReference>
<dbReference type="SUPFAM" id="SSF54593">
    <property type="entry name" value="Glyoxalase/Bleomycin resistance protein/Dihydroxybiphenyl dioxygenase"/>
    <property type="match status" value="1"/>
</dbReference>
<dbReference type="InterPro" id="IPR029068">
    <property type="entry name" value="Glyas_Bleomycin-R_OHBP_Dase"/>
</dbReference>
<gene>
    <name evidence="1" type="ORF">EO081_02120</name>
</gene>
<comment type="caution">
    <text evidence="1">The sequence shown here is derived from an EMBL/GenBank/DDBJ whole genome shotgun (WGS) entry which is preliminary data.</text>
</comment>
<evidence type="ECO:0000313" key="2">
    <source>
        <dbReference type="Proteomes" id="UP000292347"/>
    </source>
</evidence>
<dbReference type="Proteomes" id="UP000292347">
    <property type="component" value="Unassembled WGS sequence"/>
</dbReference>
<dbReference type="InterPro" id="IPR004360">
    <property type="entry name" value="Glyas_Fos-R_dOase_dom"/>
</dbReference>
<dbReference type="AlphaFoldDB" id="A0A4Q2IVC2"/>
<name>A0A4Q2IVC2_9SPHN</name>
<reference evidence="1 2" key="1">
    <citation type="submission" date="2019-01" db="EMBL/GenBank/DDBJ databases">
        <title>Sphingomonas mucosissima sp. nov. and Sphingomonas desiccabilis sp. nov., from biological soil crusts in the Colorado Plateau, USA.</title>
        <authorList>
            <person name="Zhu D."/>
        </authorList>
    </citation>
    <scope>NUCLEOTIDE SEQUENCE [LARGE SCALE GENOMIC DNA]</scope>
    <source>
        <strain evidence="1 2">CP1D</strain>
    </source>
</reference>